<dbReference type="PANTHER" id="PTHR42721">
    <property type="entry name" value="SUGAR HYDROLASE-RELATED"/>
    <property type="match status" value="1"/>
</dbReference>
<dbReference type="SUPFAM" id="SSF50405">
    <property type="entry name" value="Actin-crosslinking proteins"/>
    <property type="match status" value="1"/>
</dbReference>
<dbReference type="Gene3D" id="2.60.120.380">
    <property type="match status" value="1"/>
</dbReference>
<dbReference type="InterPro" id="IPR036962">
    <property type="entry name" value="Glyco_hydro_3_N_sf"/>
</dbReference>
<dbReference type="Pfam" id="PF01915">
    <property type="entry name" value="Glyco_hydro_3_C"/>
    <property type="match status" value="1"/>
</dbReference>
<evidence type="ECO:0000256" key="3">
    <source>
        <dbReference type="ARBA" id="ARBA00022801"/>
    </source>
</evidence>
<gene>
    <name evidence="6" type="ORF">R8Z58_04340</name>
</gene>
<comment type="caution">
    <text evidence="6">The sequence shown here is derived from an EMBL/GenBank/DDBJ whole genome shotgun (WGS) entry which is preliminary data.</text>
</comment>
<protein>
    <submittedName>
        <fullName evidence="6">Glycoside hydrolase family 3 C-terminal domain-containing protein</fullName>
    </submittedName>
</protein>
<proteinExistence type="inferred from homology"/>
<dbReference type="InterPro" id="IPR008999">
    <property type="entry name" value="Actin-crosslinking"/>
</dbReference>
<evidence type="ECO:0000259" key="5">
    <source>
        <dbReference type="SMART" id="SM01217"/>
    </source>
</evidence>
<dbReference type="InterPro" id="IPR036881">
    <property type="entry name" value="Glyco_hydro_3_C_sf"/>
</dbReference>
<keyword evidence="3 6" id="KW-0378">Hydrolase</keyword>
<comment type="similarity">
    <text evidence="1">Belongs to the glycosyl hydrolase 3 family.</text>
</comment>
<dbReference type="InterPro" id="IPR001764">
    <property type="entry name" value="Glyco_hydro_3_N"/>
</dbReference>
<dbReference type="RefSeq" id="WP_318352513.1">
    <property type="nucleotide sequence ID" value="NZ_JAWQEV010000001.1"/>
</dbReference>
<feature type="region of interest" description="Disordered" evidence="4">
    <location>
        <begin position="1"/>
        <end position="45"/>
    </location>
</feature>
<dbReference type="SMART" id="SM01217">
    <property type="entry name" value="Fn3_like"/>
    <property type="match status" value="1"/>
</dbReference>
<sequence length="878" mass="93613">MSDTATHTTTTDPTDAADAAGRTPAHDEAGQAQAGQAQAGQAQAEVAPPVFRRADEPLAARARDLLDRLTPEERIAMLHQAAPAIERLGVAEWRTGCEALHGAAWLGRATVFPQPVGLAATWDTDLVERVGEVAAVEVRAKRAENPLVSLNVWAPVVNTLRHPGWGRNEEGYSEDPHVTGIFGTAYSRGLRGDHPRVWRTVPALKHFLAYNNETDRSTTSSEMSLRTLHEEELPAFRDAIEAGAAGGMMLAYNRVNGIPAHTQPELVAEARTWADESIAVVSDAGAPTFLVTTQRSQPDHVHAAAALVGSGLDSFTDNEANAAPTIEYVTQALAAGLLTTEDVDRAVLRLLELRIRTGEFDGDADPYAGIGADAIDGPGARELAREAVVRSVVVLRNDAGVLPLSDAGRIAVVGPLADLVLTDWYAGTPPYAVGIGAAAGERFGAAEVVTGADTIALRATSNGRFVVASADGSVVEASADTAVDGALFDVTDWGDGILTLRSRASGLLLTGGVWPVRADATRVGEWVVQESFRKHVHADGTWSLLHLGSGRWLRVFRDVGLLAAEAVTLDKAERFGVRMVRSGASAVAEAAARADAVIVAVGNDPHLNGRETEDRPHLRLPEAWAELWRVAREANSRAVLTVVSSYPYVLSGIDVDTVVWSSHGGQELGRGVIDVLSGDREPSGRLSQSWLATEEQAGDLFDYDTLRQGATYRHQAEPPTFAFGHGLTYTSVSYESVTVTDAAAPAPAPTHRHAVFAARADETTVDAVVRVRNTGERDAEELVQVYALPEEGLAIPTPRRLLVAYARVRLAPGEVRDVELSFPVSRLAVWDDALRLDGAVDDWLHAGALRVQPGRYALAAGPSAWDLPVRADLEVTPA</sequence>
<dbReference type="InterPro" id="IPR002772">
    <property type="entry name" value="Glyco_hydro_3_C"/>
</dbReference>
<dbReference type="Pfam" id="PF00933">
    <property type="entry name" value="Glyco_hydro_3"/>
    <property type="match status" value="1"/>
</dbReference>
<feature type="compositionally biased region" description="Low complexity" evidence="4">
    <location>
        <begin position="30"/>
        <end position="44"/>
    </location>
</feature>
<dbReference type="InterPro" id="IPR044993">
    <property type="entry name" value="BXL"/>
</dbReference>
<dbReference type="EMBL" id="JAWQEV010000001">
    <property type="protein sequence ID" value="MDW4572002.1"/>
    <property type="molecule type" value="Genomic_DNA"/>
</dbReference>
<dbReference type="GO" id="GO:0016787">
    <property type="term" value="F:hydrolase activity"/>
    <property type="evidence" value="ECO:0007669"/>
    <property type="project" value="UniProtKB-KW"/>
</dbReference>
<dbReference type="Proteomes" id="UP001283109">
    <property type="component" value="Unassembled WGS sequence"/>
</dbReference>
<reference evidence="6 7" key="1">
    <citation type="submission" date="2023-11" db="EMBL/GenBank/DDBJ databases">
        <title>Draft genome sequence of Microbacterium arthrosphaerae JCM 30492.</title>
        <authorList>
            <person name="Zhang G."/>
            <person name="Ding Y."/>
        </authorList>
    </citation>
    <scope>NUCLEOTIDE SEQUENCE [LARGE SCALE GENOMIC DNA]</scope>
    <source>
        <strain evidence="6 7">JCM 30492</strain>
    </source>
</reference>
<dbReference type="SUPFAM" id="SSF52279">
    <property type="entry name" value="Beta-D-glucan exohydrolase, C-terminal domain"/>
    <property type="match status" value="1"/>
</dbReference>
<dbReference type="CDD" id="cd23343">
    <property type="entry name" value="beta-trefoil_FSCN_BglX-like"/>
    <property type="match status" value="1"/>
</dbReference>
<dbReference type="PRINTS" id="PR00133">
    <property type="entry name" value="GLHYDRLASE3"/>
</dbReference>
<dbReference type="Gene3D" id="3.20.20.300">
    <property type="entry name" value="Glycoside hydrolase, family 3, N-terminal domain"/>
    <property type="match status" value="1"/>
</dbReference>
<organism evidence="6 7">
    <name type="scientific">Microbacterium arthrosphaerae</name>
    <dbReference type="NCBI Taxonomy" id="792652"/>
    <lineage>
        <taxon>Bacteria</taxon>
        <taxon>Bacillati</taxon>
        <taxon>Actinomycetota</taxon>
        <taxon>Actinomycetes</taxon>
        <taxon>Micrococcales</taxon>
        <taxon>Microbacteriaceae</taxon>
        <taxon>Microbacterium</taxon>
    </lineage>
</organism>
<dbReference type="Pfam" id="PF14310">
    <property type="entry name" value="Fn3-like"/>
    <property type="match status" value="1"/>
</dbReference>
<dbReference type="SUPFAM" id="SSF51445">
    <property type="entry name" value="(Trans)glycosidases"/>
    <property type="match status" value="1"/>
</dbReference>
<dbReference type="Gene3D" id="2.60.40.10">
    <property type="entry name" value="Immunoglobulins"/>
    <property type="match status" value="1"/>
</dbReference>
<dbReference type="Gene3D" id="3.40.50.1700">
    <property type="entry name" value="Glycoside hydrolase family 3 C-terminal domain"/>
    <property type="match status" value="1"/>
</dbReference>
<name>A0ABU4GZR6_9MICO</name>
<keyword evidence="7" id="KW-1185">Reference proteome</keyword>
<evidence type="ECO:0000256" key="4">
    <source>
        <dbReference type="SAM" id="MobiDB-lite"/>
    </source>
</evidence>
<evidence type="ECO:0000256" key="2">
    <source>
        <dbReference type="ARBA" id="ARBA00022729"/>
    </source>
</evidence>
<dbReference type="InterPro" id="IPR017853">
    <property type="entry name" value="GH"/>
</dbReference>
<feature type="domain" description="Fibronectin type III-like" evidence="5">
    <location>
        <begin position="781"/>
        <end position="864"/>
    </location>
</feature>
<evidence type="ECO:0000313" key="7">
    <source>
        <dbReference type="Proteomes" id="UP001283109"/>
    </source>
</evidence>
<evidence type="ECO:0000256" key="1">
    <source>
        <dbReference type="ARBA" id="ARBA00005336"/>
    </source>
</evidence>
<keyword evidence="2" id="KW-0732">Signal</keyword>
<dbReference type="PANTHER" id="PTHR42721:SF3">
    <property type="entry name" value="BETA-D-XYLOSIDASE 5-RELATED"/>
    <property type="match status" value="1"/>
</dbReference>
<dbReference type="InterPro" id="IPR013783">
    <property type="entry name" value="Ig-like_fold"/>
</dbReference>
<dbReference type="InterPro" id="IPR026891">
    <property type="entry name" value="Fn3-like"/>
</dbReference>
<evidence type="ECO:0000313" key="6">
    <source>
        <dbReference type="EMBL" id="MDW4572002.1"/>
    </source>
</evidence>
<accession>A0ABU4GZR6</accession>
<feature type="compositionally biased region" description="Low complexity" evidence="4">
    <location>
        <begin position="1"/>
        <end position="23"/>
    </location>
</feature>